<dbReference type="AlphaFoldDB" id="A0AA36FJU1"/>
<sequence length="77" mass="9029">MLDIVDIPMLQNCFISKEGKSGREEENEEVEEKERKESDEGREAVFNNSSQCFSNVIEDKKKQFLQRIDVWKICGDE</sequence>
<evidence type="ECO:0000313" key="3">
    <source>
        <dbReference type="Proteomes" id="UP001162480"/>
    </source>
</evidence>
<evidence type="ECO:0000313" key="2">
    <source>
        <dbReference type="EMBL" id="CAI9736778.1"/>
    </source>
</evidence>
<name>A0AA36FJU1_OCTVU</name>
<evidence type="ECO:0000256" key="1">
    <source>
        <dbReference type="SAM" id="MobiDB-lite"/>
    </source>
</evidence>
<feature type="compositionally biased region" description="Basic and acidic residues" evidence="1">
    <location>
        <begin position="32"/>
        <end position="41"/>
    </location>
</feature>
<reference evidence="2" key="1">
    <citation type="submission" date="2023-08" db="EMBL/GenBank/DDBJ databases">
        <authorList>
            <person name="Alioto T."/>
            <person name="Alioto T."/>
            <person name="Gomez Garrido J."/>
        </authorList>
    </citation>
    <scope>NUCLEOTIDE SEQUENCE</scope>
</reference>
<feature type="region of interest" description="Disordered" evidence="1">
    <location>
        <begin position="18"/>
        <end position="41"/>
    </location>
</feature>
<accession>A0AA36FJU1</accession>
<keyword evidence="3" id="KW-1185">Reference proteome</keyword>
<dbReference type="Proteomes" id="UP001162480">
    <property type="component" value="Chromosome 19"/>
</dbReference>
<proteinExistence type="predicted"/>
<dbReference type="EMBL" id="OX597832">
    <property type="protein sequence ID" value="CAI9736778.1"/>
    <property type="molecule type" value="Genomic_DNA"/>
</dbReference>
<protein>
    <submittedName>
        <fullName evidence="2">Uncharacterized protein</fullName>
    </submittedName>
</protein>
<gene>
    <name evidence="2" type="ORF">OCTVUL_1B031202</name>
</gene>
<organism evidence="2 3">
    <name type="scientific">Octopus vulgaris</name>
    <name type="common">Common octopus</name>
    <dbReference type="NCBI Taxonomy" id="6645"/>
    <lineage>
        <taxon>Eukaryota</taxon>
        <taxon>Metazoa</taxon>
        <taxon>Spiralia</taxon>
        <taxon>Lophotrochozoa</taxon>
        <taxon>Mollusca</taxon>
        <taxon>Cephalopoda</taxon>
        <taxon>Coleoidea</taxon>
        <taxon>Octopodiformes</taxon>
        <taxon>Octopoda</taxon>
        <taxon>Incirrata</taxon>
        <taxon>Octopodidae</taxon>
        <taxon>Octopus</taxon>
    </lineage>
</organism>